<feature type="region of interest" description="Disordered" evidence="1">
    <location>
        <begin position="124"/>
        <end position="169"/>
    </location>
</feature>
<evidence type="ECO:0000313" key="4">
    <source>
        <dbReference type="Proteomes" id="UP000028302"/>
    </source>
</evidence>
<protein>
    <recommendedName>
        <fullName evidence="5">Integrating conjugative element protein</fullName>
    </recommendedName>
</protein>
<dbReference type="eggNOG" id="ENOG502Z7QE">
    <property type="taxonomic scope" value="Bacteria"/>
</dbReference>
<dbReference type="STRING" id="1304275.C41B8_13780"/>
<dbReference type="NCBIfam" id="TIGR03749">
    <property type="entry name" value="conj_TIGR03749"/>
    <property type="match status" value="1"/>
</dbReference>
<dbReference type="Proteomes" id="UP000028302">
    <property type="component" value="Unassembled WGS sequence"/>
</dbReference>
<organism evidence="3 4">
    <name type="scientific">Salinisphaera hydrothermalis (strain C41B8)</name>
    <dbReference type="NCBI Taxonomy" id="1304275"/>
    <lineage>
        <taxon>Bacteria</taxon>
        <taxon>Pseudomonadati</taxon>
        <taxon>Pseudomonadota</taxon>
        <taxon>Gammaproteobacteria</taxon>
        <taxon>Salinisphaerales</taxon>
        <taxon>Salinisphaeraceae</taxon>
        <taxon>Salinisphaera</taxon>
    </lineage>
</organism>
<dbReference type="AlphaFoldDB" id="A0A084IJ05"/>
<feature type="signal peptide" evidence="2">
    <location>
        <begin position="1"/>
        <end position="31"/>
    </location>
</feature>
<gene>
    <name evidence="3" type="ORF">C41B8_13780</name>
</gene>
<keyword evidence="2" id="KW-0732">Signal</keyword>
<proteinExistence type="predicted"/>
<dbReference type="EMBL" id="APNK01000024">
    <property type="protein sequence ID" value="KEZ76689.1"/>
    <property type="molecule type" value="Genomic_DNA"/>
</dbReference>
<feature type="chain" id="PRO_5001776651" description="Integrating conjugative element protein" evidence="2">
    <location>
        <begin position="32"/>
        <end position="302"/>
    </location>
</feature>
<keyword evidence="4" id="KW-1185">Reference proteome</keyword>
<evidence type="ECO:0000313" key="3">
    <source>
        <dbReference type="EMBL" id="KEZ76689.1"/>
    </source>
</evidence>
<feature type="compositionally biased region" description="Low complexity" evidence="1">
    <location>
        <begin position="127"/>
        <end position="138"/>
    </location>
</feature>
<evidence type="ECO:0000256" key="2">
    <source>
        <dbReference type="SAM" id="SignalP"/>
    </source>
</evidence>
<sequence>MTIMTHASRSVRHALVGAAALLTLVAISAQATDVRHWKREPIDVALPVGTERIIVFGTDVRVGLPNPIADPDVLRVQSTGGAVYLKANKPFDAQRVQVQDMQTGRIMLLDLSGVAHGSHESIRIENDAGSNDNSASSSRHAPGTPADRRPIPPEAFAQGTGHRGGPPLPVQLVRHAAQALYAPQRVVHHSPGIHRIAIHTHSISGLMPAYPVRARALAAWRAAPYTVTAIQITNRDPNRRFALDPRNLAGDFYAASFMQPTVGPAGRLSDTTTLFAVTKNGGLSHALRPPAGALTAEADDAD</sequence>
<dbReference type="Pfam" id="PF11920">
    <property type="entry name" value="DUF3438"/>
    <property type="match status" value="1"/>
</dbReference>
<reference evidence="3 4" key="1">
    <citation type="submission" date="2013-03" db="EMBL/GenBank/DDBJ databases">
        <title>Salinisphaera hydrothermalis C41B8 Genome Sequencing.</title>
        <authorList>
            <person name="Li C."/>
            <person name="Lai Q."/>
            <person name="Shao Z."/>
        </authorList>
    </citation>
    <scope>NUCLEOTIDE SEQUENCE [LARGE SCALE GENOMIC DNA]</scope>
    <source>
        <strain evidence="3 4">C41B8</strain>
    </source>
</reference>
<dbReference type="InterPro" id="IPR021844">
    <property type="entry name" value="Integr_conj_element_PFL4704"/>
</dbReference>
<dbReference type="RefSeq" id="WP_198025210.1">
    <property type="nucleotide sequence ID" value="NZ_APNK01000024.1"/>
</dbReference>
<comment type="caution">
    <text evidence="3">The sequence shown here is derived from an EMBL/GenBank/DDBJ whole genome shotgun (WGS) entry which is preliminary data.</text>
</comment>
<evidence type="ECO:0000256" key="1">
    <source>
        <dbReference type="SAM" id="MobiDB-lite"/>
    </source>
</evidence>
<evidence type="ECO:0008006" key="5">
    <source>
        <dbReference type="Google" id="ProtNLM"/>
    </source>
</evidence>
<name>A0A084IJ05_SALHC</name>
<accession>A0A084IJ05</accession>